<dbReference type="GO" id="GO:0020037">
    <property type="term" value="F:heme binding"/>
    <property type="evidence" value="ECO:0007669"/>
    <property type="project" value="InterPro"/>
</dbReference>
<protein>
    <recommendedName>
        <fullName evidence="9">Cytochrome P450</fullName>
    </recommendedName>
</protein>
<dbReference type="InterPro" id="IPR017972">
    <property type="entry name" value="Cyt_P450_CS"/>
</dbReference>
<keyword evidence="8" id="KW-1185">Reference proteome</keyword>
<proteinExistence type="inferred from homology"/>
<dbReference type="PROSITE" id="PS00086">
    <property type="entry name" value="CYTOCHROME_P450"/>
    <property type="match status" value="1"/>
</dbReference>
<dbReference type="GO" id="GO:0004497">
    <property type="term" value="F:monooxygenase activity"/>
    <property type="evidence" value="ECO:0007669"/>
    <property type="project" value="UniProtKB-KW"/>
</dbReference>
<name>A0A9N9LB84_9HELO</name>
<keyword evidence="3" id="KW-0479">Metal-binding</keyword>
<dbReference type="PANTHER" id="PTHR46206:SF6">
    <property type="entry name" value="CYTOCHROME P450 MONOOXYGENASE AN1598-RELATED"/>
    <property type="match status" value="1"/>
</dbReference>
<dbReference type="GO" id="GO:0016705">
    <property type="term" value="F:oxidoreductase activity, acting on paired donors, with incorporation or reduction of molecular oxygen"/>
    <property type="evidence" value="ECO:0007669"/>
    <property type="project" value="InterPro"/>
</dbReference>
<evidence type="ECO:0000256" key="4">
    <source>
        <dbReference type="ARBA" id="ARBA00023002"/>
    </source>
</evidence>
<dbReference type="Gene3D" id="1.10.630.10">
    <property type="entry name" value="Cytochrome P450"/>
    <property type="match status" value="1"/>
</dbReference>
<dbReference type="GO" id="GO:0005506">
    <property type="term" value="F:iron ion binding"/>
    <property type="evidence" value="ECO:0007669"/>
    <property type="project" value="InterPro"/>
</dbReference>
<comment type="cofactor">
    <cofactor evidence="1">
        <name>heme</name>
        <dbReference type="ChEBI" id="CHEBI:30413"/>
    </cofactor>
</comment>
<dbReference type="OrthoDB" id="1844152at2759"/>
<evidence type="ECO:0000256" key="3">
    <source>
        <dbReference type="ARBA" id="ARBA00022723"/>
    </source>
</evidence>
<dbReference type="PANTHER" id="PTHR46206">
    <property type="entry name" value="CYTOCHROME P450"/>
    <property type="match status" value="1"/>
</dbReference>
<dbReference type="Proteomes" id="UP000701801">
    <property type="component" value="Unassembled WGS sequence"/>
</dbReference>
<dbReference type="InterPro" id="IPR036396">
    <property type="entry name" value="Cyt_P450_sf"/>
</dbReference>
<evidence type="ECO:0000313" key="7">
    <source>
        <dbReference type="EMBL" id="CAG8972034.1"/>
    </source>
</evidence>
<comment type="caution">
    <text evidence="7">The sequence shown here is derived from an EMBL/GenBank/DDBJ whole genome shotgun (WGS) entry which is preliminary data.</text>
</comment>
<gene>
    <name evidence="7" type="ORF">HYALB_00004898</name>
</gene>
<evidence type="ECO:0008006" key="9">
    <source>
        <dbReference type="Google" id="ProtNLM"/>
    </source>
</evidence>
<evidence type="ECO:0000313" key="8">
    <source>
        <dbReference type="Proteomes" id="UP000701801"/>
    </source>
</evidence>
<comment type="similarity">
    <text evidence="2">Belongs to the cytochrome P450 family.</text>
</comment>
<keyword evidence="6" id="KW-0503">Monooxygenase</keyword>
<evidence type="ECO:0000256" key="1">
    <source>
        <dbReference type="ARBA" id="ARBA00001971"/>
    </source>
</evidence>
<evidence type="ECO:0000256" key="2">
    <source>
        <dbReference type="ARBA" id="ARBA00010617"/>
    </source>
</evidence>
<dbReference type="AlphaFoldDB" id="A0A9N9LB84"/>
<keyword evidence="4" id="KW-0560">Oxidoreductase</keyword>
<accession>A0A9N9LB84</accession>
<keyword evidence="5" id="KW-0408">Iron</keyword>
<reference evidence="7" key="1">
    <citation type="submission" date="2021-07" db="EMBL/GenBank/DDBJ databases">
        <authorList>
            <person name="Durling M."/>
        </authorList>
    </citation>
    <scope>NUCLEOTIDE SEQUENCE</scope>
</reference>
<dbReference type="EMBL" id="CAJVRM010000033">
    <property type="protein sequence ID" value="CAG8972034.1"/>
    <property type="molecule type" value="Genomic_DNA"/>
</dbReference>
<organism evidence="7 8">
    <name type="scientific">Hymenoscyphus albidus</name>
    <dbReference type="NCBI Taxonomy" id="595503"/>
    <lineage>
        <taxon>Eukaryota</taxon>
        <taxon>Fungi</taxon>
        <taxon>Dikarya</taxon>
        <taxon>Ascomycota</taxon>
        <taxon>Pezizomycotina</taxon>
        <taxon>Leotiomycetes</taxon>
        <taxon>Helotiales</taxon>
        <taxon>Helotiaceae</taxon>
        <taxon>Hymenoscyphus</taxon>
    </lineage>
</organism>
<evidence type="ECO:0000256" key="6">
    <source>
        <dbReference type="ARBA" id="ARBA00023033"/>
    </source>
</evidence>
<sequence>MLRSHQGADPAAGFDGFRFSKLRAMPGNENKYQYITTTSDYLAWGLGTHSCPGRFFSRTCIKVHFVELLRFLDFRLVGDVERKGGPAVGHMLNDFTLTTDISVPLQMKRLEVAH</sequence>
<evidence type="ECO:0000256" key="5">
    <source>
        <dbReference type="ARBA" id="ARBA00023004"/>
    </source>
</evidence>
<dbReference type="SUPFAM" id="SSF48264">
    <property type="entry name" value="Cytochrome P450"/>
    <property type="match status" value="1"/>
</dbReference>